<keyword evidence="5" id="KW-0472">Membrane</keyword>
<dbReference type="GO" id="GO:0005739">
    <property type="term" value="C:mitochondrion"/>
    <property type="evidence" value="ECO:0007669"/>
    <property type="project" value="TreeGrafter"/>
</dbReference>
<protein>
    <submittedName>
        <fullName evidence="7">Uncharacterized protein</fullName>
    </submittedName>
</protein>
<evidence type="ECO:0000256" key="1">
    <source>
        <dbReference type="ARBA" id="ARBA00004141"/>
    </source>
</evidence>
<keyword evidence="4" id="KW-1133">Transmembrane helix</keyword>
<dbReference type="EMBL" id="HBKP01008029">
    <property type="protein sequence ID" value="CAE2212429.1"/>
    <property type="molecule type" value="Transcribed_RNA"/>
</dbReference>
<accession>A0A7S4HXI7</accession>
<evidence type="ECO:0000256" key="5">
    <source>
        <dbReference type="ARBA" id="ARBA00023136"/>
    </source>
</evidence>
<evidence type="ECO:0000256" key="4">
    <source>
        <dbReference type="ARBA" id="ARBA00022989"/>
    </source>
</evidence>
<dbReference type="AlphaFoldDB" id="A0A7S4HXI7"/>
<evidence type="ECO:0000256" key="3">
    <source>
        <dbReference type="ARBA" id="ARBA00022692"/>
    </source>
</evidence>
<comment type="similarity">
    <text evidence="2 6">Belongs to the peroxisomal membrane protein PXMP2/4 family.</text>
</comment>
<evidence type="ECO:0000313" key="7">
    <source>
        <dbReference type="EMBL" id="CAE2212429.1"/>
    </source>
</evidence>
<name>A0A7S4HXI7_9EUKA</name>
<evidence type="ECO:0000256" key="6">
    <source>
        <dbReference type="RuleBase" id="RU363053"/>
    </source>
</evidence>
<sequence>MYIINHSISSLVCIHHSMLRGARRGLLWYDRCIRQRPVLTKAVTSATLMGVGDTLSQYAEQRDQEEFRVDFARCARMAVIGSAIGPTLHYWYGTLDRFITATGSKGALAKLAFDQALFAPFIIAAVTTAIGVSEGKNWDQLKHLLSNNYPEALKINYYIWPLANFINFNYVPPGFRVLFVSSLSMVWNAILSNIAHKNHQSHEGIAIEEIAVGT</sequence>
<proteinExistence type="inferred from homology"/>
<evidence type="ECO:0000256" key="2">
    <source>
        <dbReference type="ARBA" id="ARBA00006824"/>
    </source>
</evidence>
<dbReference type="PANTHER" id="PTHR11266:SF17">
    <property type="entry name" value="PROTEIN MPV17"/>
    <property type="match status" value="1"/>
</dbReference>
<organism evidence="7">
    <name type="scientific">Vannella robusta</name>
    <dbReference type="NCBI Taxonomy" id="1487602"/>
    <lineage>
        <taxon>Eukaryota</taxon>
        <taxon>Amoebozoa</taxon>
        <taxon>Discosea</taxon>
        <taxon>Flabellinia</taxon>
        <taxon>Vannellidae</taxon>
        <taxon>Vannella</taxon>
    </lineage>
</organism>
<reference evidence="7" key="1">
    <citation type="submission" date="2021-01" db="EMBL/GenBank/DDBJ databases">
        <authorList>
            <person name="Corre E."/>
            <person name="Pelletier E."/>
            <person name="Niang G."/>
            <person name="Scheremetjew M."/>
            <person name="Finn R."/>
            <person name="Kale V."/>
            <person name="Holt S."/>
            <person name="Cochrane G."/>
            <person name="Meng A."/>
            <person name="Brown T."/>
            <person name="Cohen L."/>
        </authorList>
    </citation>
    <scope>NUCLEOTIDE SEQUENCE</scope>
    <source>
        <strain evidence="7">DIVA3 518/3/11/1/6</strain>
    </source>
</reference>
<gene>
    <name evidence="7" type="ORF">VSP0166_LOCUS5741</name>
</gene>
<dbReference type="GO" id="GO:0016020">
    <property type="term" value="C:membrane"/>
    <property type="evidence" value="ECO:0007669"/>
    <property type="project" value="UniProtKB-SubCell"/>
</dbReference>
<comment type="subcellular location">
    <subcellularLocation>
        <location evidence="1">Membrane</location>
        <topology evidence="1">Multi-pass membrane protein</topology>
    </subcellularLocation>
</comment>
<keyword evidence="3" id="KW-0812">Transmembrane</keyword>
<dbReference type="InterPro" id="IPR007248">
    <property type="entry name" value="Mpv17_PMP22"/>
</dbReference>
<dbReference type="Pfam" id="PF04117">
    <property type="entry name" value="Mpv17_PMP22"/>
    <property type="match status" value="1"/>
</dbReference>
<dbReference type="PANTHER" id="PTHR11266">
    <property type="entry name" value="PEROXISOMAL MEMBRANE PROTEIN 2, PXMP2 MPV17"/>
    <property type="match status" value="1"/>
</dbReference>